<accession>A0A450UR22</accession>
<reference evidence="1" key="1">
    <citation type="submission" date="2019-02" db="EMBL/GenBank/DDBJ databases">
        <authorList>
            <person name="Gruber-Vodicka R. H."/>
            <person name="Seah K. B. B."/>
        </authorList>
    </citation>
    <scope>NUCLEOTIDE SEQUENCE</scope>
    <source>
        <strain evidence="1">BECK_M7</strain>
    </source>
</reference>
<proteinExistence type="predicted"/>
<sequence>MVFLNLAENSLMITAFHGEKSCVNGLFRSRRFFPAVEITGRTRLLVPTTLSRTVFAQEYVQGRSLRARVLSSSDRPVDFCLHC</sequence>
<organism evidence="1">
    <name type="scientific">Candidatus Kentrum sp. LFY</name>
    <dbReference type="NCBI Taxonomy" id="2126342"/>
    <lineage>
        <taxon>Bacteria</taxon>
        <taxon>Pseudomonadati</taxon>
        <taxon>Pseudomonadota</taxon>
        <taxon>Gammaproteobacteria</taxon>
        <taxon>Candidatus Kentrum</taxon>
    </lineage>
</organism>
<gene>
    <name evidence="1" type="ORF">BECKLFY1418B_GA0070995_10641</name>
</gene>
<dbReference type="EMBL" id="CAADFF010000064">
    <property type="protein sequence ID" value="VFJ94916.1"/>
    <property type="molecule type" value="Genomic_DNA"/>
</dbReference>
<evidence type="ECO:0000313" key="1">
    <source>
        <dbReference type="EMBL" id="VFJ94916.1"/>
    </source>
</evidence>
<dbReference type="AlphaFoldDB" id="A0A450UR22"/>
<name>A0A450UR22_9GAMM</name>
<protein>
    <submittedName>
        <fullName evidence="1">Uncharacterized protein</fullName>
    </submittedName>
</protein>